<feature type="compositionally biased region" description="Polar residues" evidence="1">
    <location>
        <begin position="681"/>
        <end position="693"/>
    </location>
</feature>
<feature type="region of interest" description="Disordered" evidence="1">
    <location>
        <begin position="514"/>
        <end position="595"/>
    </location>
</feature>
<dbReference type="PANTHER" id="PTHR21708">
    <property type="entry name" value="PROBABLE 2-DEHYDROPANTOATE 2-REDUCTASE"/>
    <property type="match status" value="1"/>
</dbReference>
<sequence>MTSALRVLVCGDHPNLILYTSRFQHAKNIEFYLVNNSVSAAYEINSLFYGTERFQIQNHFQSLLGLVDLNRNGGLVFDLVIMSASSLQEIPQTLRNLKPMINNTTKILFESSGFVYLEPFIKASVDLPLSNIFSIFTDYDVRRLDRNSYKQFATANSKSFSISIGQTTAIQESSYSKDIIPILNTFQKLFQKLFPKDIVTLYDYSPLTFLTKQWELAIPQICFDPLLIILEEKLPSNLDNNVLAKPLISGLLEETLSLIRKMGITFTNPHFQNEQTILKYWKEKYEGVSDIPTFLYYFIHKSSPLNIDLLLLQPILLADDFGIKTPYLECLFTMMSQYQLLNGGDSDWFIRKNSDITLTNSNDLQNNITLKDGKIMQLQNLEKTLRNQIKQLQSQVVNLKQEISLDKSSHEQELDVMKKKMQSRTNELPDGNLSYTNTNGITSSDNMTNGDVSYEKSDHGNNSSINDSRRQSFFNSTSDTTLSRDETSLKERELEVRKKELELQERELELQKRALQQQQQYQQRPPKQAYIGPPGPPGTPIANINNNNNNNNNINNNNINNNRKGYNASRKSSYSQPQHMAMASSRGLHGPSVSSPSPAFSANNFVDPIFPGASYAGNNGRFSQQAPPQQYMHAVKPTSRKNRNSVMPNIGYVPGMANNEYGRKLNGNANAVNGTQSRLNSLSNQSTFRSQQGPPTPQQKPFPNNGSTNIRSNRVSSANYNGLNQKPGFVNSVSSPNLNNFENNNNQQNFRNVDSTPCVNQLNNGSQSQLQPQPQFSSSIPQINVTQPSPIQTNFTTNNNPTPVTKFGTPSEDTVSSAATSNNISAMTDGNSKEEVKEKKKKKFSFFGKKKK</sequence>
<feature type="compositionally biased region" description="Polar residues" evidence="1">
    <location>
        <begin position="701"/>
        <end position="724"/>
    </location>
</feature>
<feature type="region of interest" description="Disordered" evidence="1">
    <location>
        <begin position="808"/>
        <end position="852"/>
    </location>
</feature>
<dbReference type="GO" id="GO:0005737">
    <property type="term" value="C:cytoplasm"/>
    <property type="evidence" value="ECO:0007669"/>
    <property type="project" value="TreeGrafter"/>
</dbReference>
<feature type="region of interest" description="Disordered" evidence="1">
    <location>
        <begin position="408"/>
        <end position="492"/>
    </location>
</feature>
<feature type="compositionally biased region" description="Polar residues" evidence="1">
    <location>
        <begin position="433"/>
        <end position="451"/>
    </location>
</feature>
<evidence type="ECO:0000259" key="2">
    <source>
        <dbReference type="Pfam" id="PF08546"/>
    </source>
</evidence>
<dbReference type="PANTHER" id="PTHR21708:SF25">
    <property type="entry name" value="PROTEIN PAM1-RELATED"/>
    <property type="match status" value="1"/>
</dbReference>
<feature type="compositionally biased region" description="Basic and acidic residues" evidence="1">
    <location>
        <begin position="482"/>
        <end position="492"/>
    </location>
</feature>
<reference evidence="3" key="1">
    <citation type="submission" date="2022-10" db="EMBL/GenBank/DDBJ databases">
        <authorList>
            <person name="Byrne P K."/>
        </authorList>
    </citation>
    <scope>NUCLEOTIDE SEQUENCE</scope>
    <source>
        <strain evidence="3">CBS7001</strain>
    </source>
</reference>
<dbReference type="InterPro" id="IPR051402">
    <property type="entry name" value="KPR-Related"/>
</dbReference>
<dbReference type="Pfam" id="PF08546">
    <property type="entry name" value="ApbA_C"/>
    <property type="match status" value="1"/>
</dbReference>
<gene>
    <name evidence="3" type="primary">SUVC02G3710</name>
    <name evidence="3" type="ORF">SUVC_02G3710</name>
</gene>
<name>A0AA35NPD9_SACUV</name>
<feature type="compositionally biased region" description="Polar residues" evidence="1">
    <location>
        <begin position="460"/>
        <end position="481"/>
    </location>
</feature>
<accession>A0AA35NPD9</accession>
<dbReference type="InterPro" id="IPR013752">
    <property type="entry name" value="KPA_reductase"/>
</dbReference>
<protein>
    <recommendedName>
        <fullName evidence="2">Ketopantoate reductase C-terminal domain-containing protein</fullName>
    </recommendedName>
</protein>
<feature type="compositionally biased region" description="Low complexity" evidence="1">
    <location>
        <begin position="543"/>
        <end position="562"/>
    </location>
</feature>
<feature type="compositionally biased region" description="Polar residues" evidence="1">
    <location>
        <begin position="811"/>
        <end position="830"/>
    </location>
</feature>
<feature type="compositionally biased region" description="Low complexity" evidence="1">
    <location>
        <begin position="737"/>
        <end position="752"/>
    </location>
</feature>
<dbReference type="AlphaFoldDB" id="A0AA35NPD9"/>
<feature type="compositionally biased region" description="Basic and acidic residues" evidence="1">
    <location>
        <begin position="408"/>
        <end position="418"/>
    </location>
</feature>
<evidence type="ECO:0000313" key="4">
    <source>
        <dbReference type="Proteomes" id="UP001162090"/>
    </source>
</evidence>
<evidence type="ECO:0000256" key="1">
    <source>
        <dbReference type="SAM" id="MobiDB-lite"/>
    </source>
</evidence>
<dbReference type="Proteomes" id="UP001162090">
    <property type="component" value="Chromosome 2"/>
</dbReference>
<feature type="compositionally biased region" description="Polar residues" evidence="1">
    <location>
        <begin position="569"/>
        <end position="578"/>
    </location>
</feature>
<proteinExistence type="predicted"/>
<feature type="compositionally biased region" description="Low complexity" evidence="1">
    <location>
        <begin position="514"/>
        <end position="528"/>
    </location>
</feature>
<evidence type="ECO:0000313" key="3">
    <source>
        <dbReference type="EMBL" id="CAI4055843.1"/>
    </source>
</evidence>
<feature type="compositionally biased region" description="Basic residues" evidence="1">
    <location>
        <begin position="839"/>
        <end position="852"/>
    </location>
</feature>
<dbReference type="Gene3D" id="1.10.1040.10">
    <property type="entry name" value="N-(1-d-carboxylethyl)-l-norvaline Dehydrogenase, domain 2"/>
    <property type="match status" value="1"/>
</dbReference>
<dbReference type="SUPFAM" id="SSF48179">
    <property type="entry name" value="6-phosphogluconate dehydrogenase C-terminal domain-like"/>
    <property type="match status" value="1"/>
</dbReference>
<dbReference type="EMBL" id="OX365913">
    <property type="protein sequence ID" value="CAI4055843.1"/>
    <property type="molecule type" value="Genomic_DNA"/>
</dbReference>
<dbReference type="InterPro" id="IPR013328">
    <property type="entry name" value="6PGD_dom2"/>
</dbReference>
<organism evidence="3 4">
    <name type="scientific">Saccharomyces uvarum</name>
    <name type="common">Yeast</name>
    <name type="synonym">Saccharomyces bayanus var. uvarum</name>
    <dbReference type="NCBI Taxonomy" id="230603"/>
    <lineage>
        <taxon>Eukaryota</taxon>
        <taxon>Fungi</taxon>
        <taxon>Dikarya</taxon>
        <taxon>Ascomycota</taxon>
        <taxon>Saccharomycotina</taxon>
        <taxon>Saccharomycetes</taxon>
        <taxon>Saccharomycetales</taxon>
        <taxon>Saccharomycetaceae</taxon>
        <taxon>Saccharomyces</taxon>
    </lineage>
</organism>
<feature type="region of interest" description="Disordered" evidence="1">
    <location>
        <begin position="681"/>
        <end position="758"/>
    </location>
</feature>
<dbReference type="InterPro" id="IPR008927">
    <property type="entry name" value="6-PGluconate_DH-like_C_sf"/>
</dbReference>
<feature type="domain" description="Ketopantoate reductase C-terminal" evidence="2">
    <location>
        <begin position="209"/>
        <end position="339"/>
    </location>
</feature>